<dbReference type="AlphaFoldDB" id="A0A6V7KTE3"/>
<name>A0A6V7KTE3_9HYME</name>
<dbReference type="EMBL" id="CADCXW020000235">
    <property type="protein sequence ID" value="CAD1565770.1"/>
    <property type="molecule type" value="Genomic_DNA"/>
</dbReference>
<accession>A0A6V7KTE3</accession>
<feature type="region of interest" description="Disordered" evidence="1">
    <location>
        <begin position="109"/>
        <end position="169"/>
    </location>
</feature>
<evidence type="ECO:0000313" key="2">
    <source>
        <dbReference type="EMBL" id="CAD1565770.1"/>
    </source>
</evidence>
<evidence type="ECO:0000256" key="1">
    <source>
        <dbReference type="SAM" id="MobiDB-lite"/>
    </source>
</evidence>
<feature type="compositionally biased region" description="Basic residues" evidence="1">
    <location>
        <begin position="114"/>
        <end position="158"/>
    </location>
</feature>
<reference evidence="2" key="1">
    <citation type="submission" date="2020-07" db="EMBL/GenBank/DDBJ databases">
        <authorList>
            <person name="Ferguson B K."/>
        </authorList>
    </citation>
    <scope>NUCLEOTIDE SEQUENCE</scope>
    <source>
        <strain evidence="2">L06</strain>
    </source>
</reference>
<proteinExistence type="predicted"/>
<gene>
    <name evidence="2" type="ORF">BBRV_LOCUS84661</name>
</gene>
<feature type="compositionally biased region" description="Basic and acidic residues" evidence="1">
    <location>
        <begin position="159"/>
        <end position="169"/>
    </location>
</feature>
<sequence length="169" mass="19415">MANYIAHYENQVGGGAVERYSRFGRIYVGAPYQRGHGIGAFLGGLFRRIMPFLGSAARAVGKEAIHAGMNVVSDVASKRVPFREALEKRLIESGMNLKRKAREKIDHLMTGSGYKRRRKRRRVQKRAKRRGVKTSRIRKKRKATPKKKKKRAPKKKKYRSIEDIFSKTD</sequence>
<organism evidence="2">
    <name type="scientific">Bracon brevicornis</name>
    <dbReference type="NCBI Taxonomy" id="1563983"/>
    <lineage>
        <taxon>Eukaryota</taxon>
        <taxon>Metazoa</taxon>
        <taxon>Ecdysozoa</taxon>
        <taxon>Arthropoda</taxon>
        <taxon>Hexapoda</taxon>
        <taxon>Insecta</taxon>
        <taxon>Pterygota</taxon>
        <taxon>Neoptera</taxon>
        <taxon>Endopterygota</taxon>
        <taxon>Hymenoptera</taxon>
        <taxon>Apocrita</taxon>
        <taxon>Ichneumonoidea</taxon>
        <taxon>Braconidae</taxon>
        <taxon>Braconinae</taxon>
        <taxon>Bracon</taxon>
    </lineage>
</organism>
<protein>
    <submittedName>
        <fullName evidence="2">Uncharacterized protein</fullName>
    </submittedName>
</protein>